<feature type="region of interest" description="Disordered" evidence="6">
    <location>
        <begin position="110"/>
        <end position="154"/>
    </location>
</feature>
<keyword evidence="5" id="KW-0813">Transport</keyword>
<evidence type="ECO:0000256" key="5">
    <source>
        <dbReference type="RuleBase" id="RU367022"/>
    </source>
</evidence>
<dbReference type="PANTHER" id="PTHR12483:SF27">
    <property type="entry name" value="COPPER TRANSPORT PROTEIN CTR1"/>
    <property type="match status" value="1"/>
</dbReference>
<dbReference type="InterPro" id="IPR007274">
    <property type="entry name" value="Cop_transporter"/>
</dbReference>
<evidence type="ECO:0000256" key="6">
    <source>
        <dbReference type="SAM" id="MobiDB-lite"/>
    </source>
</evidence>
<feature type="transmembrane region" description="Helical" evidence="5">
    <location>
        <begin position="223"/>
        <end position="249"/>
    </location>
</feature>
<name>A0A6A6TYS8_9PEZI</name>
<organism evidence="7 8">
    <name type="scientific">Microthyrium microscopicum</name>
    <dbReference type="NCBI Taxonomy" id="703497"/>
    <lineage>
        <taxon>Eukaryota</taxon>
        <taxon>Fungi</taxon>
        <taxon>Dikarya</taxon>
        <taxon>Ascomycota</taxon>
        <taxon>Pezizomycotina</taxon>
        <taxon>Dothideomycetes</taxon>
        <taxon>Dothideomycetes incertae sedis</taxon>
        <taxon>Microthyriales</taxon>
        <taxon>Microthyriaceae</taxon>
        <taxon>Microthyrium</taxon>
    </lineage>
</organism>
<feature type="compositionally biased region" description="Basic and acidic residues" evidence="6">
    <location>
        <begin position="127"/>
        <end position="148"/>
    </location>
</feature>
<comment type="subcellular location">
    <subcellularLocation>
        <location evidence="1 5">Membrane</location>
        <topology evidence="1 5">Multi-pass membrane protein</topology>
    </subcellularLocation>
</comment>
<reference evidence="7" key="1">
    <citation type="journal article" date="2020" name="Stud. Mycol.">
        <title>101 Dothideomycetes genomes: a test case for predicting lifestyles and emergence of pathogens.</title>
        <authorList>
            <person name="Haridas S."/>
            <person name="Albert R."/>
            <person name="Binder M."/>
            <person name="Bloem J."/>
            <person name="Labutti K."/>
            <person name="Salamov A."/>
            <person name="Andreopoulos B."/>
            <person name="Baker S."/>
            <person name="Barry K."/>
            <person name="Bills G."/>
            <person name="Bluhm B."/>
            <person name="Cannon C."/>
            <person name="Castanera R."/>
            <person name="Culley D."/>
            <person name="Daum C."/>
            <person name="Ezra D."/>
            <person name="Gonzalez J."/>
            <person name="Henrissat B."/>
            <person name="Kuo A."/>
            <person name="Liang C."/>
            <person name="Lipzen A."/>
            <person name="Lutzoni F."/>
            <person name="Magnuson J."/>
            <person name="Mondo S."/>
            <person name="Nolan M."/>
            <person name="Ohm R."/>
            <person name="Pangilinan J."/>
            <person name="Park H.-J."/>
            <person name="Ramirez L."/>
            <person name="Alfaro M."/>
            <person name="Sun H."/>
            <person name="Tritt A."/>
            <person name="Yoshinaga Y."/>
            <person name="Zwiers L.-H."/>
            <person name="Turgeon B."/>
            <person name="Goodwin S."/>
            <person name="Spatafora J."/>
            <person name="Crous P."/>
            <person name="Grigoriev I."/>
        </authorList>
    </citation>
    <scope>NUCLEOTIDE SEQUENCE</scope>
    <source>
        <strain evidence="7">CBS 115976</strain>
    </source>
</reference>
<evidence type="ECO:0000256" key="1">
    <source>
        <dbReference type="ARBA" id="ARBA00004141"/>
    </source>
</evidence>
<keyword evidence="8" id="KW-1185">Reference proteome</keyword>
<keyword evidence="5" id="KW-0186">Copper</keyword>
<dbReference type="AlphaFoldDB" id="A0A6A6TYS8"/>
<comment type="similarity">
    <text evidence="5">Belongs to the copper transporter (Ctr) (TC 1.A.56) family. SLC31A subfamily.</text>
</comment>
<sequence>MDMPMPMTATSGAISGTMSRVISIATPSSTPASNSSPMMGMMGMSNTFSTSTKVTLFVTDWTTDTPEKYFGTLVALFVITLLNRFLGAWRSQLGRVWADKAAIARQEQLHRRRAKRRAKRAKQRHFRREDKPKLDITTDSCHSSRSEEWQAESEPLSPRDIEKIEEYDSDSGMSDAELAMEKHVVVPLAPAWMSVFGGRWRAGNPWRFSIDVPRACLEGLRGFIGYLLMLAVMTFNVGFLGAVLFGIVVGELILGRFISGTGWEEGGCHD</sequence>
<dbReference type="PANTHER" id="PTHR12483">
    <property type="entry name" value="SOLUTE CARRIER FAMILY 31 COPPER TRANSPORTERS"/>
    <property type="match status" value="1"/>
</dbReference>
<dbReference type="GO" id="GO:0005375">
    <property type="term" value="F:copper ion transmembrane transporter activity"/>
    <property type="evidence" value="ECO:0007669"/>
    <property type="project" value="UniProtKB-UniRule"/>
</dbReference>
<dbReference type="Pfam" id="PF04145">
    <property type="entry name" value="Ctr"/>
    <property type="match status" value="1"/>
</dbReference>
<evidence type="ECO:0000313" key="8">
    <source>
        <dbReference type="Proteomes" id="UP000799302"/>
    </source>
</evidence>
<keyword evidence="4 5" id="KW-0472">Membrane</keyword>
<proteinExistence type="inferred from homology"/>
<evidence type="ECO:0000256" key="3">
    <source>
        <dbReference type="ARBA" id="ARBA00022989"/>
    </source>
</evidence>
<evidence type="ECO:0000313" key="7">
    <source>
        <dbReference type="EMBL" id="KAF2664576.1"/>
    </source>
</evidence>
<dbReference type="Proteomes" id="UP000799302">
    <property type="component" value="Unassembled WGS sequence"/>
</dbReference>
<dbReference type="GO" id="GO:0005886">
    <property type="term" value="C:plasma membrane"/>
    <property type="evidence" value="ECO:0007669"/>
    <property type="project" value="TreeGrafter"/>
</dbReference>
<gene>
    <name evidence="7" type="ORF">BT63DRAFT_429340</name>
</gene>
<protein>
    <recommendedName>
        <fullName evidence="5">Copper transport protein</fullName>
    </recommendedName>
</protein>
<feature type="compositionally biased region" description="Basic residues" evidence="6">
    <location>
        <begin position="110"/>
        <end position="126"/>
    </location>
</feature>
<keyword evidence="2 5" id="KW-0812">Transmembrane</keyword>
<accession>A0A6A6TYS8</accession>
<keyword evidence="3 5" id="KW-1133">Transmembrane helix</keyword>
<evidence type="ECO:0000256" key="2">
    <source>
        <dbReference type="ARBA" id="ARBA00022692"/>
    </source>
</evidence>
<keyword evidence="5" id="KW-0187">Copper transport</keyword>
<dbReference type="EMBL" id="MU004242">
    <property type="protein sequence ID" value="KAF2664576.1"/>
    <property type="molecule type" value="Genomic_DNA"/>
</dbReference>
<dbReference type="OrthoDB" id="73901at2759"/>
<evidence type="ECO:0000256" key="4">
    <source>
        <dbReference type="ARBA" id="ARBA00023136"/>
    </source>
</evidence>
<keyword evidence="5" id="KW-0406">Ion transport</keyword>